<sequence>MPNKASWPQWDHGSHDFKEHAFMLKLSMNTMLKMIDEGQKPPMDEVAAALRAAVAFAERANDEPKIQTVLDEVRKLAIDSSNRDSNMEEKITHIKHQAASLKQYIDGQLRQRTGPVLDILLHHRRNPHCTTSNAETRPSTI</sequence>
<gene>
    <name evidence="1" type="ORF">HO173_003350</name>
</gene>
<evidence type="ECO:0000313" key="1">
    <source>
        <dbReference type="EMBL" id="KAF6238843.1"/>
    </source>
</evidence>
<dbReference type="GeneID" id="59285018"/>
<accession>A0A8H6L7Y1</accession>
<comment type="caution">
    <text evidence="1">The sequence shown here is derived from an EMBL/GenBank/DDBJ whole genome shotgun (WGS) entry which is preliminary data.</text>
</comment>
<proteinExistence type="predicted"/>
<keyword evidence="2" id="KW-1185">Reference proteome</keyword>
<dbReference type="EMBL" id="JACCJC010000008">
    <property type="protein sequence ID" value="KAF6238843.1"/>
    <property type="molecule type" value="Genomic_DNA"/>
</dbReference>
<dbReference type="RefSeq" id="XP_037168142.1">
    <property type="nucleotide sequence ID" value="XM_037305277.1"/>
</dbReference>
<organism evidence="1 2">
    <name type="scientific">Letharia columbiana</name>
    <dbReference type="NCBI Taxonomy" id="112416"/>
    <lineage>
        <taxon>Eukaryota</taxon>
        <taxon>Fungi</taxon>
        <taxon>Dikarya</taxon>
        <taxon>Ascomycota</taxon>
        <taxon>Pezizomycotina</taxon>
        <taxon>Lecanoromycetes</taxon>
        <taxon>OSLEUM clade</taxon>
        <taxon>Lecanoromycetidae</taxon>
        <taxon>Lecanorales</taxon>
        <taxon>Lecanorineae</taxon>
        <taxon>Parmeliaceae</taxon>
        <taxon>Letharia</taxon>
    </lineage>
</organism>
<protein>
    <submittedName>
        <fullName evidence="1">Uncharacterized protein</fullName>
    </submittedName>
</protein>
<dbReference type="Proteomes" id="UP000578531">
    <property type="component" value="Unassembled WGS sequence"/>
</dbReference>
<name>A0A8H6L7Y1_9LECA</name>
<dbReference type="AlphaFoldDB" id="A0A8H6L7Y1"/>
<evidence type="ECO:0000313" key="2">
    <source>
        <dbReference type="Proteomes" id="UP000578531"/>
    </source>
</evidence>
<reference evidence="1 2" key="1">
    <citation type="journal article" date="2020" name="Genomics">
        <title>Complete, high-quality genomes from long-read metagenomic sequencing of two wolf lichen thalli reveals enigmatic genome architecture.</title>
        <authorList>
            <person name="McKenzie S.K."/>
            <person name="Walston R.F."/>
            <person name="Allen J.L."/>
        </authorList>
    </citation>
    <scope>NUCLEOTIDE SEQUENCE [LARGE SCALE GENOMIC DNA]</scope>
    <source>
        <strain evidence="1">WasteWater2</strain>
    </source>
</reference>